<dbReference type="EMBL" id="LUTU01000013">
    <property type="protein sequence ID" value="OAJ66856.1"/>
    <property type="molecule type" value="Genomic_DNA"/>
</dbReference>
<dbReference type="InterPro" id="IPR007833">
    <property type="entry name" value="Capsule_polysaccharide_synth"/>
</dbReference>
<gene>
    <name evidence="1" type="ORF">A0123_02592</name>
</gene>
<evidence type="ECO:0000313" key="1">
    <source>
        <dbReference type="EMBL" id="OAJ66856.1"/>
    </source>
</evidence>
<evidence type="ECO:0000313" key="2">
    <source>
        <dbReference type="Proteomes" id="UP000077786"/>
    </source>
</evidence>
<name>A0A1B6VI29_9PROT</name>
<dbReference type="Pfam" id="PF05159">
    <property type="entry name" value="Capsule_synth"/>
    <property type="match status" value="2"/>
</dbReference>
<dbReference type="PATRIC" id="fig|38307.3.peg.2705"/>
<proteinExistence type="predicted"/>
<reference evidence="1 2" key="1">
    <citation type="submission" date="2016-03" db="EMBL/GenBank/DDBJ databases">
        <title>Draft genome sequence of Gluconobacter cerinus strain CECT 9110.</title>
        <authorList>
            <person name="Sainz F."/>
            <person name="Mas A."/>
            <person name="Torija M.J."/>
        </authorList>
    </citation>
    <scope>NUCLEOTIDE SEQUENCE [LARGE SCALE GENOMIC DNA]</scope>
    <source>
        <strain evidence="1 2">CECT 9110</strain>
    </source>
</reference>
<organism evidence="1 2">
    <name type="scientific">Gluconobacter cerinus</name>
    <dbReference type="NCBI Taxonomy" id="38307"/>
    <lineage>
        <taxon>Bacteria</taxon>
        <taxon>Pseudomonadati</taxon>
        <taxon>Pseudomonadota</taxon>
        <taxon>Alphaproteobacteria</taxon>
        <taxon>Acetobacterales</taxon>
        <taxon>Acetobacteraceae</taxon>
        <taxon>Gluconobacter</taxon>
    </lineage>
</organism>
<dbReference type="GO" id="GO:0015774">
    <property type="term" value="P:polysaccharide transport"/>
    <property type="evidence" value="ECO:0007669"/>
    <property type="project" value="InterPro"/>
</dbReference>
<accession>A0A1B6VI29</accession>
<sequence length="570" mass="63273">MRFHPSSTGSTTDSVLLRRPPRAESKDVELGYISSFSDENLGHPAVSILHDIRRAKIGGAFWLPQVVLSAERTILLSLPADAALALSLWKHVTAQVAAWKIVVLSQHLHHADEIKAAGALVVSQVDPHSIVEQVEEIWTAGRDDAALLGAAYGRLVRIWSPEGGECVFSKTMALEWLTQAISWRSPFDGRPIDLTEAVRIVSDDRRAWERTRDVAVCVGMAWWKRERIREFFNVSRKRIFFRHSTYGALSEAQRRKGIIAAWSSRIPSGLRNKAKAQGVGICQVEDGFLRSVGLGSDLLPPCSIVLDRSGIYFDPSRASDLEKILAETSFDDILRARARHLIDTLVVRNVSKYGSTADVGSLLSRPAGKTVILVPGQVSNDLSIRLGCGDISDNLSLLRNVRDRMPDAHIVFRPHPDVDAGHRPGAVRDDIALQYADEIARSGPMVSLIAQVDEVHTMTSLAGFEALLRGRSVTTYGNPFYAGWGLTCDLAQSTGRRGRNLQLEELVAGALILYPLYLDPVTRTPCGPEVLVERLSDPTIWTTSFTVRLRRLQGRLRRKIQYTCMRIWPK</sequence>
<protein>
    <submittedName>
        <fullName evidence="1">Capsular biosynthesis protein</fullName>
    </submittedName>
</protein>
<dbReference type="CDD" id="cd16439">
    <property type="entry name" value="beta_Kdo_transferase_KpsC_2"/>
    <property type="match status" value="1"/>
</dbReference>
<dbReference type="Proteomes" id="UP000077786">
    <property type="component" value="Unassembled WGS sequence"/>
</dbReference>
<comment type="caution">
    <text evidence="1">The sequence shown here is derived from an EMBL/GenBank/DDBJ whole genome shotgun (WGS) entry which is preliminary data.</text>
</comment>
<dbReference type="GO" id="GO:0000271">
    <property type="term" value="P:polysaccharide biosynthetic process"/>
    <property type="evidence" value="ECO:0007669"/>
    <property type="project" value="InterPro"/>
</dbReference>
<dbReference type="AlphaFoldDB" id="A0A1B6VI29"/>